<dbReference type="AlphaFoldDB" id="A0A511JB39"/>
<name>A0A511JB39_9CELL</name>
<feature type="transmembrane region" description="Helical" evidence="1">
    <location>
        <begin position="63"/>
        <end position="86"/>
    </location>
</feature>
<gene>
    <name evidence="2" type="ORF">CCO02nite_18630</name>
</gene>
<evidence type="ECO:0000313" key="2">
    <source>
        <dbReference type="EMBL" id="GEL95205.1"/>
    </source>
</evidence>
<dbReference type="EMBL" id="BJWG01000007">
    <property type="protein sequence ID" value="GEL95205.1"/>
    <property type="molecule type" value="Genomic_DNA"/>
</dbReference>
<keyword evidence="1" id="KW-0472">Membrane</keyword>
<sequence length="164" mass="16791">MTSATPPDDDTPRTVGLDDEARRRPALLALVCLLILLESAMLVGLGVAWFVDLVTGGVQSPGATAFLAVFVLGIGALLVAAARGLWQGRRWGRAPVMTWQVLLVVLALGWLSTALAEGASTVVVAVVAVLVVAFVVGVGLLLPPVVSATTGVPAGTKDSRNPTS</sequence>
<dbReference type="Proteomes" id="UP000321720">
    <property type="component" value="Unassembled WGS sequence"/>
</dbReference>
<feature type="transmembrane region" description="Helical" evidence="1">
    <location>
        <begin position="27"/>
        <end position="51"/>
    </location>
</feature>
<dbReference type="InterPro" id="IPR036259">
    <property type="entry name" value="MFS_trans_sf"/>
</dbReference>
<organism evidence="2 3">
    <name type="scientific">Cellulomonas composti</name>
    <dbReference type="NCBI Taxonomy" id="266130"/>
    <lineage>
        <taxon>Bacteria</taxon>
        <taxon>Bacillati</taxon>
        <taxon>Actinomycetota</taxon>
        <taxon>Actinomycetes</taxon>
        <taxon>Micrococcales</taxon>
        <taxon>Cellulomonadaceae</taxon>
        <taxon>Cellulomonas</taxon>
    </lineage>
</organism>
<evidence type="ECO:0000256" key="1">
    <source>
        <dbReference type="SAM" id="Phobius"/>
    </source>
</evidence>
<dbReference type="Gene3D" id="1.20.1250.20">
    <property type="entry name" value="MFS general substrate transporter like domains"/>
    <property type="match status" value="1"/>
</dbReference>
<keyword evidence="3" id="KW-1185">Reference proteome</keyword>
<evidence type="ECO:0000313" key="3">
    <source>
        <dbReference type="Proteomes" id="UP000321720"/>
    </source>
</evidence>
<protein>
    <submittedName>
        <fullName evidence="2">Uncharacterized protein</fullName>
    </submittedName>
</protein>
<keyword evidence="1" id="KW-1133">Transmembrane helix</keyword>
<keyword evidence="1" id="KW-0812">Transmembrane</keyword>
<comment type="caution">
    <text evidence="2">The sequence shown here is derived from an EMBL/GenBank/DDBJ whole genome shotgun (WGS) entry which is preliminary data.</text>
</comment>
<dbReference type="SUPFAM" id="SSF103473">
    <property type="entry name" value="MFS general substrate transporter"/>
    <property type="match status" value="1"/>
</dbReference>
<proteinExistence type="predicted"/>
<feature type="transmembrane region" description="Helical" evidence="1">
    <location>
        <begin position="98"/>
        <end position="116"/>
    </location>
</feature>
<dbReference type="RefSeq" id="WP_246117458.1">
    <property type="nucleotide sequence ID" value="NZ_BJWG01000007.1"/>
</dbReference>
<reference evidence="2 3" key="1">
    <citation type="submission" date="2019-07" db="EMBL/GenBank/DDBJ databases">
        <title>Whole genome shotgun sequence of Cellulomonas composti NBRC 100758.</title>
        <authorList>
            <person name="Hosoyama A."/>
            <person name="Uohara A."/>
            <person name="Ohji S."/>
            <person name="Ichikawa N."/>
        </authorList>
    </citation>
    <scope>NUCLEOTIDE SEQUENCE [LARGE SCALE GENOMIC DNA]</scope>
    <source>
        <strain evidence="2 3">NBRC 100758</strain>
    </source>
</reference>
<accession>A0A511JB39</accession>
<feature type="transmembrane region" description="Helical" evidence="1">
    <location>
        <begin position="122"/>
        <end position="142"/>
    </location>
</feature>